<gene>
    <name evidence="8" type="ORF">D5H78_07880</name>
</gene>
<organism evidence="8 9">
    <name type="scientific">Vallicoccus soli</name>
    <dbReference type="NCBI Taxonomy" id="2339232"/>
    <lineage>
        <taxon>Bacteria</taxon>
        <taxon>Bacillati</taxon>
        <taxon>Actinomycetota</taxon>
        <taxon>Actinomycetes</taxon>
        <taxon>Motilibacterales</taxon>
        <taxon>Vallicoccaceae</taxon>
        <taxon>Vallicoccus</taxon>
    </lineage>
</organism>
<evidence type="ECO:0000256" key="3">
    <source>
        <dbReference type="ARBA" id="ARBA00022692"/>
    </source>
</evidence>
<keyword evidence="9" id="KW-1185">Reference proteome</keyword>
<feature type="transmembrane region" description="Helical" evidence="6">
    <location>
        <begin position="45"/>
        <end position="66"/>
    </location>
</feature>
<feature type="transmembrane region" description="Helical" evidence="6">
    <location>
        <begin position="305"/>
        <end position="324"/>
    </location>
</feature>
<reference evidence="8 9" key="1">
    <citation type="submission" date="2018-09" db="EMBL/GenBank/DDBJ databases">
        <title>YIM 75000 draft genome.</title>
        <authorList>
            <person name="Tang S."/>
            <person name="Feng Y."/>
        </authorList>
    </citation>
    <scope>NUCLEOTIDE SEQUENCE [LARGE SCALE GENOMIC DNA]</scope>
    <source>
        <strain evidence="8 9">YIM 75000</strain>
    </source>
</reference>
<feature type="domain" description="Major facilitator superfamily (MFS) profile" evidence="7">
    <location>
        <begin position="1"/>
        <end position="192"/>
    </location>
</feature>
<keyword evidence="3 6" id="KW-0812">Transmembrane</keyword>
<feature type="transmembrane region" description="Helical" evidence="6">
    <location>
        <begin position="216"/>
        <end position="241"/>
    </location>
</feature>
<evidence type="ECO:0000256" key="4">
    <source>
        <dbReference type="ARBA" id="ARBA00022989"/>
    </source>
</evidence>
<sequence length="403" mass="40327">MSGPLGVPAFRWLFAGQTVSAVGDQVLPVAVAAVVVGRGGSAGELGLVLAARTAALVLFALLGGVWADRLPRVRVLVAADVVRLLATAGLAVAVGTGSPPTWALAALVLVVGAGEAFSRPAYSALLPTVLPAEQLPAGNALSGGGRHLAQVLGPGLAGALLLVTGPAAVFAVDAASFGISLLTLLRVAEPVRRRAPRRRLHAEVAEGLVAVRERPWVGAVLAMSCAQLLLALAPATVLLPIVLDEGGARASAYGLVLAAGALGGLAGVLVAGWWRPAHPGLAGLLCLAAWALPPLGLLVQAPVPLLAAAWALGGAGLGPFNVWWETALQRAVPPHLLARVVSLDWLCSLALLPLGLALVGPVVALVGRGPVLAAAVGAMAVTSLLPLLVPGVRDLRDPAGRGA</sequence>
<dbReference type="GO" id="GO:0022857">
    <property type="term" value="F:transmembrane transporter activity"/>
    <property type="evidence" value="ECO:0007669"/>
    <property type="project" value="InterPro"/>
</dbReference>
<keyword evidence="2" id="KW-1003">Cell membrane</keyword>
<dbReference type="PANTHER" id="PTHR23513:SF11">
    <property type="entry name" value="STAPHYLOFERRIN A TRANSPORTER"/>
    <property type="match status" value="1"/>
</dbReference>
<dbReference type="InterPro" id="IPR020846">
    <property type="entry name" value="MFS_dom"/>
</dbReference>
<dbReference type="Proteomes" id="UP000265614">
    <property type="component" value="Unassembled WGS sequence"/>
</dbReference>
<dbReference type="Gene3D" id="1.20.1250.20">
    <property type="entry name" value="MFS general substrate transporter like domains"/>
    <property type="match status" value="1"/>
</dbReference>
<feature type="transmembrane region" description="Helical" evidence="6">
    <location>
        <begin position="281"/>
        <end position="299"/>
    </location>
</feature>
<dbReference type="Pfam" id="PF07690">
    <property type="entry name" value="MFS_1"/>
    <property type="match status" value="1"/>
</dbReference>
<evidence type="ECO:0000313" key="9">
    <source>
        <dbReference type="Proteomes" id="UP000265614"/>
    </source>
</evidence>
<dbReference type="SUPFAM" id="SSF103473">
    <property type="entry name" value="MFS general substrate transporter"/>
    <property type="match status" value="1"/>
</dbReference>
<accession>A0A3A3Z5Y1</accession>
<dbReference type="CDD" id="cd06173">
    <property type="entry name" value="MFS_MefA_like"/>
    <property type="match status" value="1"/>
</dbReference>
<feature type="transmembrane region" description="Helical" evidence="6">
    <location>
        <begin position="253"/>
        <end position="274"/>
    </location>
</feature>
<evidence type="ECO:0000256" key="6">
    <source>
        <dbReference type="SAM" id="Phobius"/>
    </source>
</evidence>
<comment type="subcellular location">
    <subcellularLocation>
        <location evidence="1">Cell membrane</location>
        <topology evidence="1">Multi-pass membrane protein</topology>
    </subcellularLocation>
</comment>
<dbReference type="OrthoDB" id="3539228at2"/>
<evidence type="ECO:0000256" key="2">
    <source>
        <dbReference type="ARBA" id="ARBA00022475"/>
    </source>
</evidence>
<comment type="caution">
    <text evidence="8">The sequence shown here is derived from an EMBL/GenBank/DDBJ whole genome shotgun (WGS) entry which is preliminary data.</text>
</comment>
<dbReference type="PROSITE" id="PS50850">
    <property type="entry name" value="MFS"/>
    <property type="match status" value="1"/>
</dbReference>
<evidence type="ECO:0000313" key="8">
    <source>
        <dbReference type="EMBL" id="RJK97118.1"/>
    </source>
</evidence>
<evidence type="ECO:0000256" key="5">
    <source>
        <dbReference type="ARBA" id="ARBA00023136"/>
    </source>
</evidence>
<dbReference type="InterPro" id="IPR036259">
    <property type="entry name" value="MFS_trans_sf"/>
</dbReference>
<feature type="transmembrane region" description="Helical" evidence="6">
    <location>
        <begin position="371"/>
        <end position="389"/>
    </location>
</feature>
<dbReference type="GO" id="GO:0005886">
    <property type="term" value="C:plasma membrane"/>
    <property type="evidence" value="ECO:0007669"/>
    <property type="project" value="UniProtKB-SubCell"/>
</dbReference>
<dbReference type="EMBL" id="QZEZ01000002">
    <property type="protein sequence ID" value="RJK97118.1"/>
    <property type="molecule type" value="Genomic_DNA"/>
</dbReference>
<feature type="transmembrane region" description="Helical" evidence="6">
    <location>
        <begin position="167"/>
        <end position="188"/>
    </location>
</feature>
<keyword evidence="5 6" id="KW-0472">Membrane</keyword>
<feature type="transmembrane region" description="Helical" evidence="6">
    <location>
        <begin position="336"/>
        <end position="359"/>
    </location>
</feature>
<dbReference type="PANTHER" id="PTHR23513">
    <property type="entry name" value="INTEGRAL MEMBRANE EFFLUX PROTEIN-RELATED"/>
    <property type="match status" value="1"/>
</dbReference>
<evidence type="ECO:0000259" key="7">
    <source>
        <dbReference type="PROSITE" id="PS50850"/>
    </source>
</evidence>
<dbReference type="AlphaFoldDB" id="A0A3A3Z5Y1"/>
<protein>
    <submittedName>
        <fullName evidence="8">MFS transporter</fullName>
    </submittedName>
</protein>
<proteinExistence type="predicted"/>
<evidence type="ECO:0000256" key="1">
    <source>
        <dbReference type="ARBA" id="ARBA00004651"/>
    </source>
</evidence>
<name>A0A3A3Z5Y1_9ACTN</name>
<keyword evidence="4 6" id="KW-1133">Transmembrane helix</keyword>
<dbReference type="InterPro" id="IPR011701">
    <property type="entry name" value="MFS"/>
</dbReference>